<dbReference type="InterPro" id="IPR008928">
    <property type="entry name" value="6-hairpin_glycosidase_sf"/>
</dbReference>
<keyword evidence="4" id="KW-1185">Reference proteome</keyword>
<dbReference type="RefSeq" id="WP_169414402.1">
    <property type="nucleotide sequence ID" value="NZ_JAAXKZ010000079.1"/>
</dbReference>
<feature type="domain" description="Putative glycogen debranching enzyme N-terminal" evidence="1">
    <location>
        <begin position="32"/>
        <end position="214"/>
    </location>
</feature>
<evidence type="ECO:0000259" key="2">
    <source>
        <dbReference type="Pfam" id="PF22422"/>
    </source>
</evidence>
<comment type="caution">
    <text evidence="3">The sequence shown here is derived from an EMBL/GenBank/DDBJ whole genome shotgun (WGS) entry which is preliminary data.</text>
</comment>
<name>A0A848DMI3_9PSEU</name>
<evidence type="ECO:0000313" key="3">
    <source>
        <dbReference type="EMBL" id="NMH93706.1"/>
    </source>
</evidence>
<protein>
    <submittedName>
        <fullName evidence="3">Amylo-alpha-1,6-glucosidase</fullName>
    </submittedName>
</protein>
<accession>A0A848DMI3</accession>
<dbReference type="InterPro" id="IPR054491">
    <property type="entry name" value="MGH1-like_GH"/>
</dbReference>
<feature type="domain" description="Mannosylglycerate hydrolase MGH1-like glycoside hydrolase" evidence="2">
    <location>
        <begin position="312"/>
        <end position="603"/>
    </location>
</feature>
<reference evidence="3 4" key="1">
    <citation type="submission" date="2020-04" db="EMBL/GenBank/DDBJ databases">
        <authorList>
            <person name="Klaysubun C."/>
            <person name="Duangmal K."/>
            <person name="Lipun K."/>
        </authorList>
    </citation>
    <scope>NUCLEOTIDE SEQUENCE [LARGE SCALE GENOMIC DNA]</scope>
    <source>
        <strain evidence="3 4">DSM 45300</strain>
    </source>
</reference>
<dbReference type="InterPro" id="IPR012341">
    <property type="entry name" value="6hp_glycosidase-like_sf"/>
</dbReference>
<dbReference type="EMBL" id="JAAXKZ010000079">
    <property type="protein sequence ID" value="NMH93706.1"/>
    <property type="molecule type" value="Genomic_DNA"/>
</dbReference>
<gene>
    <name evidence="3" type="ORF">HF519_19430</name>
</gene>
<evidence type="ECO:0000259" key="1">
    <source>
        <dbReference type="Pfam" id="PF14742"/>
    </source>
</evidence>
<evidence type="ECO:0000313" key="4">
    <source>
        <dbReference type="Proteomes" id="UP000586918"/>
    </source>
</evidence>
<proteinExistence type="predicted"/>
<dbReference type="Pfam" id="PF22422">
    <property type="entry name" value="MGH1-like_GH"/>
    <property type="match status" value="1"/>
</dbReference>
<dbReference type="InterPro" id="IPR032856">
    <property type="entry name" value="GDE_N_bis"/>
</dbReference>
<dbReference type="GO" id="GO:0005975">
    <property type="term" value="P:carbohydrate metabolic process"/>
    <property type="evidence" value="ECO:0007669"/>
    <property type="project" value="InterPro"/>
</dbReference>
<dbReference type="Proteomes" id="UP000586918">
    <property type="component" value="Unassembled WGS sequence"/>
</dbReference>
<dbReference type="SUPFAM" id="SSF48208">
    <property type="entry name" value="Six-hairpin glycosidases"/>
    <property type="match status" value="1"/>
</dbReference>
<dbReference type="AlphaFoldDB" id="A0A848DMI3"/>
<dbReference type="Gene3D" id="1.50.10.10">
    <property type="match status" value="1"/>
</dbReference>
<sequence length="713" mass="76371">MTVDAEEAGGVAWASGAGPPLPTAEAGTVTVVEGATFCVSAVSGDLMREFPHGLFVADTRVLSCHRLAVDGQPVQTLAALEDDAEPYRVTFVGRVTPRSGHADSTLLVLRHRYVGDGLREDVVLRNLGREATGIILTISVGADFADLFEVKEQRVRPAPGITVDVDTDALTYHLETPDDVRASRIATTGDATVTPGRFTFHVVVPAKSEWSTCLSVEASVGGRRIPPRHRCGQPVESSPSARRMSAWRLATPRIQTPDSVLAAALAASARDLGALQIEDPMHPDCPVVAAGAPWFMALFGRDSLLTGWMTLPLDPRLAQCTLRTLARLQGTRYDLLTEEQPGRILHEVRLGRHAALALGGGNVYYGTADATPLFVMLLGELHRWGGLPREDLAALLPAADRALEWILGDGDPDGDGFVEYRRHTDRGLANQGWKDSFDGVNYADGRLAVPPIALCEVQAYTYAAFLARSSIAAALDDDATATLWECRAARLKSAFNDAFWMPETEALAIALDGDKNQVDAITSNMGHCLWSGIVDDDKAPAVARHLAGKQLNSGFGVRTLAADMGAYNPMSYHNGSVWPHDSAIAVAGLARYGFTTEAQQIALGIIDASADFGARLPELYCGFDRPEFAEPVPYPTSCSPQAWAAAAPVLITRSLLRFDPDVPAGRVSVAPALPERMLPLRLDNIPLAGARVTVQVHADDWHVDGLPAGVSVK</sequence>
<organism evidence="3 4">
    <name type="scientific">Pseudonocardia bannensis</name>
    <dbReference type="NCBI Taxonomy" id="630973"/>
    <lineage>
        <taxon>Bacteria</taxon>
        <taxon>Bacillati</taxon>
        <taxon>Actinomycetota</taxon>
        <taxon>Actinomycetes</taxon>
        <taxon>Pseudonocardiales</taxon>
        <taxon>Pseudonocardiaceae</taxon>
        <taxon>Pseudonocardia</taxon>
    </lineage>
</organism>
<dbReference type="Pfam" id="PF14742">
    <property type="entry name" value="GDE_N_bis"/>
    <property type="match status" value="1"/>
</dbReference>